<dbReference type="AlphaFoldDB" id="A0A9J2P1Y7"/>
<comment type="similarity">
    <text evidence="1">Belongs to the WD repeat mio family.</text>
</comment>
<evidence type="ECO:0000259" key="5">
    <source>
        <dbReference type="Pfam" id="PF21719"/>
    </source>
</evidence>
<evidence type="ECO:0000256" key="2">
    <source>
        <dbReference type="ARBA" id="ARBA00022574"/>
    </source>
</evidence>
<organism evidence="6 7">
    <name type="scientific">Ascaris lumbricoides</name>
    <name type="common">Giant roundworm</name>
    <dbReference type="NCBI Taxonomy" id="6252"/>
    <lineage>
        <taxon>Eukaryota</taxon>
        <taxon>Metazoa</taxon>
        <taxon>Ecdysozoa</taxon>
        <taxon>Nematoda</taxon>
        <taxon>Chromadorea</taxon>
        <taxon>Rhabditida</taxon>
        <taxon>Spirurina</taxon>
        <taxon>Ascaridomorpha</taxon>
        <taxon>Ascaridoidea</taxon>
        <taxon>Ascarididae</taxon>
        <taxon>Ascaris</taxon>
    </lineage>
</organism>
<feature type="domain" description="MIOS-like alpha-solenoid" evidence="5">
    <location>
        <begin position="456"/>
        <end position="699"/>
    </location>
</feature>
<reference evidence="7" key="1">
    <citation type="submission" date="2023-03" db="UniProtKB">
        <authorList>
            <consortium name="WormBaseParasite"/>
        </authorList>
    </citation>
    <scope>IDENTIFICATION</scope>
</reference>
<dbReference type="PANTHER" id="PTHR16453:SF9">
    <property type="entry name" value="GATOR COMPLEX PROTEIN MIOS"/>
    <property type="match status" value="1"/>
</dbReference>
<dbReference type="WBParaSite" id="ALUE_0000355901-mRNA-1">
    <property type="protein sequence ID" value="ALUE_0000355901-mRNA-1"/>
    <property type="gene ID" value="ALUE_0000355901"/>
</dbReference>
<proteinExistence type="inferred from homology"/>
<dbReference type="InterPro" id="IPR049092">
    <property type="entry name" value="MIOS_a-sol"/>
</dbReference>
<feature type="region of interest" description="Disordered" evidence="4">
    <location>
        <begin position="329"/>
        <end position="348"/>
    </location>
</feature>
<protein>
    <submittedName>
        <fullName evidence="7">WD repeat protein mio zinc-ribbon like domain-containing protein</fullName>
    </submittedName>
</protein>
<keyword evidence="6" id="KW-1185">Reference proteome</keyword>
<evidence type="ECO:0000256" key="3">
    <source>
        <dbReference type="ARBA" id="ARBA00022737"/>
    </source>
</evidence>
<evidence type="ECO:0000313" key="7">
    <source>
        <dbReference type="WBParaSite" id="ALUE_0000355901-mRNA-1"/>
    </source>
</evidence>
<evidence type="ECO:0000256" key="4">
    <source>
        <dbReference type="SAM" id="MobiDB-lite"/>
    </source>
</evidence>
<sequence>MSCGYLTSHEFTTWNFLFIALDNLATSGSKCDVRWLKDHPNRFICLSPDYFALFQVEEDFKTKLLADFPLCLSQHNEQDRLRCFSLSPISDDLLALGYAYGKVLVTRAAVDPDIRALKNALELPCEVARPVVHLDFNPTSQLHLAACFDGARATDFTVCVFELNRPKLHMFHLNSPERVKATTWFADDWSLIGMGGRRTLKLYDIREGTRPLLTTFVASPVRAIRADNVRQTRFACLYDDYVCVYDRRQIDSPIYKIQLSKFPKGDMAEAKLAWNPHYPFSMTVLDRGSKMLTELLVSSCEAEDELLTHQSDSDSGQLAHLRAAAAKCEVGDEPTVEPSPSDQDNISESDDALNIRDEDHAQLDHPYFEVKHSFIRVPYIHSFDWHRTIRNRLLLSGVTARGESYTVKVVEVNNFVACDISPEGHIVHSNDNHLYVHQLSPVPVNGTKEPDISTAMRARAIKDYGTPGTTVLDAYIRSCKDVIDNCPYANADLKWVWKWLWQMIYITEWRPEVYGTWFPGILQVMQHSLAPKRSGSTTERIIVTDPLLGRIRVYKGKERDRVLRLCGWPPFDDIPRLDVFIDENALERMTQSRAVAAAVFTGHTGRMKKILLEMIEAAKLSNDKGRDEIEKFYDAVVHYRGVSEHWKPISEKLKKVVKDPYFTMILAFLNGRCDNYTDQHQILRLERVPLEDRIAFAAIHFNDQFFIKSIKALFTGTNLYRRLSGLFITGLSQHWETHQLLSEYVNDTGDIQTATVLLITGHCFAPVLPRPVIPISDDSLHDDFELLNSSDEVTNDSSTHPRKYVMQSYCCVQAYQEMLNMWTLWKQRARLDCLLQWKKIYEWSNIETDQDLPEVNVWPSMRTSDLEVALGKPSDDRAEAEVCCQFCARPVTLEKPELAVPLTSTLLVSTNRVAACNSTCSISSSKSTKSVNTPVLLSARDVACQQCFKPLPKCVLCRRHMGTLTPSECPALGALSSWFTWCQRCRHGGHMAHLWHWFAKHEECAASGCLCKCELADMSMFSYKSVNVEPCTCTDGV</sequence>
<keyword evidence="3" id="KW-0677">Repeat</keyword>
<accession>A0A9J2P1Y7</accession>
<dbReference type="Gene3D" id="2.130.10.10">
    <property type="entry name" value="YVTN repeat-like/Quinoprotein amine dehydrogenase"/>
    <property type="match status" value="1"/>
</dbReference>
<dbReference type="GO" id="GO:0005737">
    <property type="term" value="C:cytoplasm"/>
    <property type="evidence" value="ECO:0007669"/>
    <property type="project" value="TreeGrafter"/>
</dbReference>
<evidence type="ECO:0000313" key="6">
    <source>
        <dbReference type="Proteomes" id="UP000036681"/>
    </source>
</evidence>
<keyword evidence="2" id="KW-0853">WD repeat</keyword>
<dbReference type="Proteomes" id="UP000036681">
    <property type="component" value="Unplaced"/>
</dbReference>
<dbReference type="InterPro" id="IPR015943">
    <property type="entry name" value="WD40/YVTN_repeat-like_dom_sf"/>
</dbReference>
<dbReference type="PANTHER" id="PTHR16453">
    <property type="entry name" value="WD40 DOMAIN-CONTAINING PROTEIN MIO FAMILY MEMBER"/>
    <property type="match status" value="1"/>
</dbReference>
<name>A0A9J2P1Y7_ASCLU</name>
<dbReference type="InterPro" id="IPR037593">
    <property type="entry name" value="MIOS/Sea4"/>
</dbReference>
<evidence type="ECO:0000256" key="1">
    <source>
        <dbReference type="ARBA" id="ARBA00009713"/>
    </source>
</evidence>
<dbReference type="SUPFAM" id="SSF50978">
    <property type="entry name" value="WD40 repeat-like"/>
    <property type="match status" value="1"/>
</dbReference>
<dbReference type="InterPro" id="IPR036322">
    <property type="entry name" value="WD40_repeat_dom_sf"/>
</dbReference>
<dbReference type="CDD" id="cd16691">
    <property type="entry name" value="mRING-H2-C3H3C2_Mio"/>
    <property type="match status" value="1"/>
</dbReference>
<dbReference type="InterPro" id="IPR031488">
    <property type="entry name" value="Zn_ribbon_mio"/>
</dbReference>
<dbReference type="Pfam" id="PF21719">
    <property type="entry name" value="MIOS_a-sol"/>
    <property type="match status" value="1"/>
</dbReference>